<evidence type="ECO:0000256" key="1">
    <source>
        <dbReference type="SAM" id="SignalP"/>
    </source>
</evidence>
<evidence type="ECO:0008006" key="4">
    <source>
        <dbReference type="Google" id="ProtNLM"/>
    </source>
</evidence>
<protein>
    <recommendedName>
        <fullName evidence="4">Secreted protein</fullName>
    </recommendedName>
</protein>
<name>A0A6A5VER1_9PLEO</name>
<evidence type="ECO:0000313" key="3">
    <source>
        <dbReference type="Proteomes" id="UP000800036"/>
    </source>
</evidence>
<keyword evidence="1" id="KW-0732">Signal</keyword>
<dbReference type="Proteomes" id="UP000800036">
    <property type="component" value="Unassembled WGS sequence"/>
</dbReference>
<dbReference type="EMBL" id="ML976669">
    <property type="protein sequence ID" value="KAF1975621.1"/>
    <property type="molecule type" value="Genomic_DNA"/>
</dbReference>
<organism evidence="2 3">
    <name type="scientific">Bimuria novae-zelandiae CBS 107.79</name>
    <dbReference type="NCBI Taxonomy" id="1447943"/>
    <lineage>
        <taxon>Eukaryota</taxon>
        <taxon>Fungi</taxon>
        <taxon>Dikarya</taxon>
        <taxon>Ascomycota</taxon>
        <taxon>Pezizomycotina</taxon>
        <taxon>Dothideomycetes</taxon>
        <taxon>Pleosporomycetidae</taxon>
        <taxon>Pleosporales</taxon>
        <taxon>Massarineae</taxon>
        <taxon>Didymosphaeriaceae</taxon>
        <taxon>Bimuria</taxon>
    </lineage>
</organism>
<reference evidence="2" key="1">
    <citation type="journal article" date="2020" name="Stud. Mycol.">
        <title>101 Dothideomycetes genomes: a test case for predicting lifestyles and emergence of pathogens.</title>
        <authorList>
            <person name="Haridas S."/>
            <person name="Albert R."/>
            <person name="Binder M."/>
            <person name="Bloem J."/>
            <person name="Labutti K."/>
            <person name="Salamov A."/>
            <person name="Andreopoulos B."/>
            <person name="Baker S."/>
            <person name="Barry K."/>
            <person name="Bills G."/>
            <person name="Bluhm B."/>
            <person name="Cannon C."/>
            <person name="Castanera R."/>
            <person name="Culley D."/>
            <person name="Daum C."/>
            <person name="Ezra D."/>
            <person name="Gonzalez J."/>
            <person name="Henrissat B."/>
            <person name="Kuo A."/>
            <person name="Liang C."/>
            <person name="Lipzen A."/>
            <person name="Lutzoni F."/>
            <person name="Magnuson J."/>
            <person name="Mondo S."/>
            <person name="Nolan M."/>
            <person name="Ohm R."/>
            <person name="Pangilinan J."/>
            <person name="Park H.-J."/>
            <person name="Ramirez L."/>
            <person name="Alfaro M."/>
            <person name="Sun H."/>
            <person name="Tritt A."/>
            <person name="Yoshinaga Y."/>
            <person name="Zwiers L.-H."/>
            <person name="Turgeon B."/>
            <person name="Goodwin S."/>
            <person name="Spatafora J."/>
            <person name="Crous P."/>
            <person name="Grigoriev I."/>
        </authorList>
    </citation>
    <scope>NUCLEOTIDE SEQUENCE</scope>
    <source>
        <strain evidence="2">CBS 107.79</strain>
    </source>
</reference>
<proteinExistence type="predicted"/>
<feature type="chain" id="PRO_5025475823" description="Secreted protein" evidence="1">
    <location>
        <begin position="23"/>
        <end position="142"/>
    </location>
</feature>
<keyword evidence="3" id="KW-1185">Reference proteome</keyword>
<dbReference type="Gene3D" id="2.60.20.10">
    <property type="entry name" value="Crystallins"/>
    <property type="match status" value="1"/>
</dbReference>
<feature type="signal peptide" evidence="1">
    <location>
        <begin position="1"/>
        <end position="22"/>
    </location>
</feature>
<evidence type="ECO:0000313" key="2">
    <source>
        <dbReference type="EMBL" id="KAF1975621.1"/>
    </source>
</evidence>
<dbReference type="AlphaFoldDB" id="A0A6A5VER1"/>
<gene>
    <name evidence="2" type="ORF">BU23DRAFT_65155</name>
</gene>
<sequence length="142" mass="15137">MRLLTILLLGALPAFTVSDASADCDICPSLGAGHVGMWSQPYFKGSNCVCIEALNKCTDLADFNDKTVSFRASSEGAGCRFYLHVGCTGDAYYTPANRADANLGETAGKKNEEKHTIPGKFRGAATHGSTWAENLSSVMCFE</sequence>
<accession>A0A6A5VER1</accession>